<dbReference type="PANTHER" id="PTHR24252">
    <property type="entry name" value="ACROSIN-RELATED"/>
    <property type="match status" value="1"/>
</dbReference>
<evidence type="ECO:0000259" key="19">
    <source>
        <dbReference type="PROSITE" id="PS50038"/>
    </source>
</evidence>
<feature type="compositionally biased region" description="Low complexity" evidence="16">
    <location>
        <begin position="439"/>
        <end position="458"/>
    </location>
</feature>
<evidence type="ECO:0000256" key="10">
    <source>
        <dbReference type="ARBA" id="ARBA00023136"/>
    </source>
</evidence>
<dbReference type="GO" id="GO:0004252">
    <property type="term" value="F:serine-type endopeptidase activity"/>
    <property type="evidence" value="ECO:0007669"/>
    <property type="project" value="InterPro"/>
</dbReference>
<dbReference type="InterPro" id="IPR000998">
    <property type="entry name" value="MAM_dom"/>
</dbReference>
<comment type="caution">
    <text evidence="14">Lacks conserved residue(s) required for the propagation of feature annotation.</text>
</comment>
<dbReference type="PROSITE" id="PS01209">
    <property type="entry name" value="LDLRA_1"/>
    <property type="match status" value="1"/>
</dbReference>
<dbReference type="Pfam" id="PF22352">
    <property type="entry name" value="K319L-like_PKD"/>
    <property type="match status" value="1"/>
</dbReference>
<feature type="disulfide bond" evidence="14">
    <location>
        <begin position="1503"/>
        <end position="1518"/>
    </location>
</feature>
<dbReference type="InterPro" id="IPR033116">
    <property type="entry name" value="TRYPSIN_SER"/>
</dbReference>
<keyword evidence="6 15" id="KW-0378">Hydrolase</keyword>
<evidence type="ECO:0000256" key="13">
    <source>
        <dbReference type="PROSITE-ProRule" id="PRU00090"/>
    </source>
</evidence>
<feature type="transmembrane region" description="Helical" evidence="17">
    <location>
        <begin position="152"/>
        <end position="178"/>
    </location>
</feature>
<keyword evidence="9 17" id="KW-1133">Transmembrane helix</keyword>
<dbReference type="Pfam" id="PF00089">
    <property type="entry name" value="Trypsin"/>
    <property type="match status" value="1"/>
</dbReference>
<comment type="subcellular location">
    <subcellularLocation>
        <location evidence="1">Cell membrane</location>
        <topology evidence="1">Single-pass type II membrane protein</topology>
    </subcellularLocation>
</comment>
<evidence type="ECO:0008006" key="24">
    <source>
        <dbReference type="Google" id="ProtNLM"/>
    </source>
</evidence>
<dbReference type="Pfam" id="PF00057">
    <property type="entry name" value="Ldl_recept_a"/>
    <property type="match status" value="4"/>
</dbReference>
<dbReference type="PROSITE" id="PS00134">
    <property type="entry name" value="TRYPSIN_HIS"/>
    <property type="match status" value="1"/>
</dbReference>
<dbReference type="SMART" id="SM00020">
    <property type="entry name" value="Tryp_SPc"/>
    <property type="match status" value="1"/>
</dbReference>
<dbReference type="SMART" id="SM00063">
    <property type="entry name" value="FRI"/>
    <property type="match status" value="1"/>
</dbReference>
<feature type="disulfide bond" evidence="14">
    <location>
        <begin position="859"/>
        <end position="871"/>
    </location>
</feature>
<keyword evidence="23" id="KW-1185">Reference proteome</keyword>
<feature type="domain" description="MAM" evidence="20">
    <location>
        <begin position="1310"/>
        <end position="1476"/>
    </location>
</feature>
<organism evidence="22 23">
    <name type="scientific">Dreissena polymorpha</name>
    <name type="common">Zebra mussel</name>
    <name type="synonym">Mytilus polymorpha</name>
    <dbReference type="NCBI Taxonomy" id="45954"/>
    <lineage>
        <taxon>Eukaryota</taxon>
        <taxon>Metazoa</taxon>
        <taxon>Spiralia</taxon>
        <taxon>Lophotrochozoa</taxon>
        <taxon>Mollusca</taxon>
        <taxon>Bivalvia</taxon>
        <taxon>Autobranchia</taxon>
        <taxon>Heteroconchia</taxon>
        <taxon>Euheterodonta</taxon>
        <taxon>Imparidentia</taxon>
        <taxon>Neoheterodontei</taxon>
        <taxon>Myida</taxon>
        <taxon>Dreissenoidea</taxon>
        <taxon>Dreissenidae</taxon>
        <taxon>Dreissena</taxon>
    </lineage>
</organism>
<feature type="disulfide bond" evidence="14">
    <location>
        <begin position="866"/>
        <end position="884"/>
    </location>
</feature>
<keyword evidence="5" id="KW-0677">Repeat</keyword>
<dbReference type="InterPro" id="IPR036364">
    <property type="entry name" value="SEA_dom_sf"/>
</dbReference>
<dbReference type="SUPFAM" id="SSF57424">
    <property type="entry name" value="LDL receptor-like module"/>
    <property type="match status" value="5"/>
</dbReference>
<dbReference type="PANTHER" id="PTHR24252:SF18">
    <property type="entry name" value="OVOCHYMASE 1"/>
    <property type="match status" value="1"/>
</dbReference>
<feature type="domain" description="Peptidase S1" evidence="21">
    <location>
        <begin position="1037"/>
        <end position="1272"/>
    </location>
</feature>
<dbReference type="FunFam" id="4.10.400.10:FF:000034">
    <property type="entry name" value="Low-density lipoprotein receptor-related protein 2"/>
    <property type="match status" value="1"/>
</dbReference>
<dbReference type="FunFam" id="2.60.40.10:FF:000061">
    <property type="entry name" value="Dyslexia-associated protein KIAA0319 homolog"/>
    <property type="match status" value="1"/>
</dbReference>
<comment type="caution">
    <text evidence="22">The sequence shown here is derived from an EMBL/GenBank/DDBJ whole genome shotgun (WGS) entry which is preliminary data.</text>
</comment>
<dbReference type="InterPro" id="IPR002172">
    <property type="entry name" value="LDrepeatLR_classA_rpt"/>
</dbReference>
<feature type="domain" description="FZ" evidence="19">
    <location>
        <begin position="677"/>
        <end position="795"/>
    </location>
</feature>
<dbReference type="Gene3D" id="2.40.10.10">
    <property type="entry name" value="Trypsin-like serine proteases"/>
    <property type="match status" value="1"/>
</dbReference>
<evidence type="ECO:0000256" key="16">
    <source>
        <dbReference type="SAM" id="MobiDB-lite"/>
    </source>
</evidence>
<dbReference type="InterPro" id="IPR036790">
    <property type="entry name" value="Frizzled_dom_sf"/>
</dbReference>
<dbReference type="FunFam" id="2.40.10.10:FF:000003">
    <property type="entry name" value="Transmembrane serine protease 3"/>
    <property type="match status" value="1"/>
</dbReference>
<evidence type="ECO:0000256" key="9">
    <source>
        <dbReference type="ARBA" id="ARBA00022989"/>
    </source>
</evidence>
<dbReference type="PROSITE" id="PS50240">
    <property type="entry name" value="TRYPSIN_DOM"/>
    <property type="match status" value="1"/>
</dbReference>
<evidence type="ECO:0000256" key="2">
    <source>
        <dbReference type="ARBA" id="ARBA00022670"/>
    </source>
</evidence>
<feature type="disulfide bond" evidence="14">
    <location>
        <begin position="841"/>
        <end position="856"/>
    </location>
</feature>
<reference evidence="22" key="1">
    <citation type="journal article" date="2019" name="bioRxiv">
        <title>The Genome of the Zebra Mussel, Dreissena polymorpha: A Resource for Invasive Species Research.</title>
        <authorList>
            <person name="McCartney M.A."/>
            <person name="Auch B."/>
            <person name="Kono T."/>
            <person name="Mallez S."/>
            <person name="Zhang Y."/>
            <person name="Obille A."/>
            <person name="Becker A."/>
            <person name="Abrahante J.E."/>
            <person name="Garbe J."/>
            <person name="Badalamenti J.P."/>
            <person name="Herman A."/>
            <person name="Mangelson H."/>
            <person name="Liachko I."/>
            <person name="Sullivan S."/>
            <person name="Sone E.D."/>
            <person name="Koren S."/>
            <person name="Silverstein K.A.T."/>
            <person name="Beckman K.B."/>
            <person name="Gohl D.M."/>
        </authorList>
    </citation>
    <scope>NUCLEOTIDE SEQUENCE</scope>
    <source>
        <strain evidence="22">Duluth1</strain>
        <tissue evidence="22">Whole animal</tissue>
    </source>
</reference>
<keyword evidence="12" id="KW-0325">Glycoprotein</keyword>
<dbReference type="Gene3D" id="3.30.70.960">
    <property type="entry name" value="SEA domain"/>
    <property type="match status" value="1"/>
</dbReference>
<dbReference type="InterPro" id="IPR036772">
    <property type="entry name" value="SRCR-like_dom_sf"/>
</dbReference>
<evidence type="ECO:0000259" key="20">
    <source>
        <dbReference type="PROSITE" id="PS50060"/>
    </source>
</evidence>
<evidence type="ECO:0000256" key="4">
    <source>
        <dbReference type="ARBA" id="ARBA00022729"/>
    </source>
</evidence>
<dbReference type="GO" id="GO:0005886">
    <property type="term" value="C:plasma membrane"/>
    <property type="evidence" value="ECO:0007669"/>
    <property type="project" value="UniProtKB-SubCell"/>
</dbReference>
<keyword evidence="7 15" id="KW-0720">Serine protease</keyword>
<dbReference type="SMART" id="SM00137">
    <property type="entry name" value="MAM"/>
    <property type="match status" value="1"/>
</dbReference>
<dbReference type="InterPro" id="IPR035986">
    <property type="entry name" value="PKD_dom_sf"/>
</dbReference>
<evidence type="ECO:0000256" key="12">
    <source>
        <dbReference type="ARBA" id="ARBA00023180"/>
    </source>
</evidence>
<dbReference type="Gene3D" id="2.60.40.10">
    <property type="entry name" value="Immunoglobulins"/>
    <property type="match status" value="1"/>
</dbReference>
<dbReference type="Gene3D" id="1.10.2000.10">
    <property type="entry name" value="Frizzled cysteine-rich domain"/>
    <property type="match status" value="2"/>
</dbReference>
<evidence type="ECO:0000256" key="6">
    <source>
        <dbReference type="ARBA" id="ARBA00022801"/>
    </source>
</evidence>
<keyword evidence="2 15" id="KW-0645">Protease</keyword>
<dbReference type="SMART" id="SM00192">
    <property type="entry name" value="LDLa"/>
    <property type="match status" value="6"/>
</dbReference>
<feature type="non-terminal residue" evidence="22">
    <location>
        <position position="1519"/>
    </location>
</feature>
<dbReference type="CDD" id="cd07066">
    <property type="entry name" value="CRD_FZ"/>
    <property type="match status" value="2"/>
</dbReference>
<dbReference type="Pfam" id="PF01392">
    <property type="entry name" value="Fz"/>
    <property type="match status" value="2"/>
</dbReference>
<evidence type="ECO:0000256" key="17">
    <source>
        <dbReference type="SAM" id="Phobius"/>
    </source>
</evidence>
<accession>A0A9D4J767</accession>
<evidence type="ECO:0000313" key="22">
    <source>
        <dbReference type="EMBL" id="KAH3802356.1"/>
    </source>
</evidence>
<evidence type="ECO:0000259" key="18">
    <source>
        <dbReference type="PROSITE" id="PS50024"/>
    </source>
</evidence>
<dbReference type="CDD" id="cd00146">
    <property type="entry name" value="PKD"/>
    <property type="match status" value="1"/>
</dbReference>
<name>A0A9D4J767_DREPO</name>
<evidence type="ECO:0000256" key="14">
    <source>
        <dbReference type="PROSITE-ProRule" id="PRU00124"/>
    </source>
</evidence>
<sequence length="1519" mass="165842">MLSLEDVNSKGKKGKVAITPPSSPLEFSSFGAANPNGYNNDAYAPSPRPVSTASGRDVDTEIDGHFKFLENVSPDNKYVFTIASPNRESVASGKSSTIRSNASGAKSPTSTLNTRGSSFPEDKYKWNESGDFADGAARSSVKSVPKTNSRKTCAIVAVILLVCAIVAAVIVILLLVVFDVDGSDKDGPTTTSPQLLVLEGKLAINRTWMEDLSDRKSLIYQETTANFTAEMDILLKNSSFRDAYERTEVIGFRSGSVIVDFRIISNSRYRAVADTSAEYATLVERHIKQSINLTSLPVINGSITLKAVDASSTVLSTPSSSLSTTAATTTTVIRSTTMSVSSTITPTHTSLTSSAYSISTDIIQSSFTDPVASTTASTIYSNSSSLSPSESSTPLPTTMTTSSYSSLQTPTTVTSSVSMSSTSTITSLISTMTSTTISPASTLTTSTTSTVTTPQPTTEAPDFPPNADAGPNVTIQLPLDSLALNGSNSSDDRAIVSYKWRLVFPMSSNVVLSNDKSPVAKVSNLSAGDFVFELTVTDSKLQSSSDNVTITILPELCEQVSFTECRSRGFTSTTFPNFVYQYNATAAATSFNVVARDVISQVCREATLTYLCSLYFPKCDPSTGKLAFPCASLCNEAVSTCGDHFVNPLSCGTFQDTDCVGLPSTTTAPVTTQIPDKCESTQVEECKALGFNKTAFPNHFGENQTSALESFEMIRSTVNMSCHADVLFLVCSLHIPVCVNNKIVPPCRRFCEDVRSHCTELEAFYDCSSYPDIDCSLPPQPAANCPADKFSCGSIQKCVLRNLLCDGQNDCGDWSDEMDCTCNEHQFQCRMGMCIKSYQRCDNTTQCPDGSDEENCKGCTNGQVACPSGTCIMSEWLCDGEAECEDGWDEINCDACLQNQFNCADRNRTCIDLSLRCNGNPDCPNAFDEFQCISDKYGMLQLPIRKTSLPVCAYTWDDSYGDHTCRLLGHGSYINKTDIVSNLAVLLNMTQQTHGVSLPSVLGPVELTSTCPYNTAVKLNCQPRECGKRQVTTQSFIVGGEDAAPGAWPWQVALHFFGSYFCGGSLITPEFVLTAAHCVEKYRNQPGDLTVWLGANNRAIAEVTRKVISVKEVQSHENHVWFESNDIAILQLDKPVTYTPYIQPICLPEAEEHVPLYSTCFTVGWGWEKWEGKFRQVLQQLKMTLWDQEKCNSSLAWAGKVSGTTICAGYYSGVKSICRGDSGGPLMCLDNTGTWKLHGIASYVANNCNMTERPNIYTDVKQYLPWIDDKTSCKFVCDNKVCLYSKEFLCNRVDNCGDNSDEIRPCNLTVACDFEDKFLCGYQYKGWALGQDNKLSIKAGLGPQAYTQSSVPQYDHTLGRYPGHFFYGKLAGFTDGELLSPRFQVALQNCIRFSFYLRNEILVGLRVYTFAYLKGSTNYTYSRKWPVSPISRVGRDEWRTGYFDLSLGEYQLQFLAGDILRTAIDDVQILPGACSQSLCGADEFRCVSSEPGLDTCIPRASRCNKVLDCFLGQDEDGCT</sequence>
<dbReference type="PROSITE" id="PS50038">
    <property type="entry name" value="FZ"/>
    <property type="match status" value="2"/>
</dbReference>
<dbReference type="PROSITE" id="PS00135">
    <property type="entry name" value="TRYPSIN_SER"/>
    <property type="match status" value="1"/>
</dbReference>
<dbReference type="InterPro" id="IPR020067">
    <property type="entry name" value="Frizzled_dom"/>
</dbReference>
<feature type="disulfide bond" evidence="14">
    <location>
        <begin position="829"/>
        <end position="847"/>
    </location>
</feature>
<feature type="disulfide bond" evidence="14">
    <location>
        <begin position="878"/>
        <end position="893"/>
    </location>
</feature>
<dbReference type="PROSITE" id="PS50068">
    <property type="entry name" value="LDLRA_2"/>
    <property type="match status" value="6"/>
</dbReference>
<feature type="disulfide bond" evidence="14">
    <location>
        <begin position="917"/>
        <end position="932"/>
    </location>
</feature>
<feature type="region of interest" description="Disordered" evidence="16">
    <location>
        <begin position="91"/>
        <end position="121"/>
    </location>
</feature>
<dbReference type="PROSITE" id="PS50024">
    <property type="entry name" value="SEA"/>
    <property type="match status" value="1"/>
</dbReference>
<dbReference type="SMART" id="SM00200">
    <property type="entry name" value="SEA"/>
    <property type="match status" value="1"/>
</dbReference>
<gene>
    <name evidence="22" type="ORF">DPMN_156032</name>
</gene>
<evidence type="ECO:0000313" key="23">
    <source>
        <dbReference type="Proteomes" id="UP000828390"/>
    </source>
</evidence>
<dbReference type="Pfam" id="PF01390">
    <property type="entry name" value="SEA"/>
    <property type="match status" value="1"/>
</dbReference>
<dbReference type="CDD" id="cd00190">
    <property type="entry name" value="Tryp_SPc"/>
    <property type="match status" value="1"/>
</dbReference>
<dbReference type="PRINTS" id="PR00261">
    <property type="entry name" value="LDLRECEPTOR"/>
</dbReference>
<dbReference type="InterPro" id="IPR018114">
    <property type="entry name" value="TRYPSIN_HIS"/>
</dbReference>
<feature type="region of interest" description="Disordered" evidence="16">
    <location>
        <begin position="1"/>
        <end position="57"/>
    </location>
</feature>
<dbReference type="GO" id="GO:0006508">
    <property type="term" value="P:proteolysis"/>
    <property type="evidence" value="ECO:0007669"/>
    <property type="project" value="UniProtKB-KW"/>
</dbReference>
<feature type="disulfide bond" evidence="13">
    <location>
        <begin position="603"/>
        <end position="641"/>
    </location>
</feature>
<evidence type="ECO:0000259" key="21">
    <source>
        <dbReference type="PROSITE" id="PS50240"/>
    </source>
</evidence>
<dbReference type="InterPro" id="IPR023415">
    <property type="entry name" value="LDLR_class-A_CS"/>
</dbReference>
<dbReference type="InterPro" id="IPR043504">
    <property type="entry name" value="Peptidase_S1_PA_chymotrypsin"/>
</dbReference>
<dbReference type="SUPFAM" id="SSF49299">
    <property type="entry name" value="PKD domain"/>
    <property type="match status" value="1"/>
</dbReference>
<dbReference type="SUPFAM" id="SSF49899">
    <property type="entry name" value="Concanavalin A-like lectins/glucanases"/>
    <property type="match status" value="1"/>
</dbReference>
<proteinExistence type="predicted"/>
<feature type="domain" description="FZ" evidence="19">
    <location>
        <begin position="557"/>
        <end position="681"/>
    </location>
</feature>
<feature type="disulfide bond" evidence="14">
    <location>
        <begin position="805"/>
        <end position="820"/>
    </location>
</feature>
<dbReference type="InterPro" id="IPR036055">
    <property type="entry name" value="LDL_receptor-like_sf"/>
</dbReference>
<dbReference type="InterPro" id="IPR000082">
    <property type="entry name" value="SEA_dom"/>
</dbReference>
<dbReference type="InterPro" id="IPR001254">
    <property type="entry name" value="Trypsin_dom"/>
</dbReference>
<dbReference type="SUPFAM" id="SSF82671">
    <property type="entry name" value="SEA domain"/>
    <property type="match status" value="1"/>
</dbReference>
<evidence type="ECO:0000256" key="1">
    <source>
        <dbReference type="ARBA" id="ARBA00004401"/>
    </source>
</evidence>
<evidence type="ECO:0000256" key="11">
    <source>
        <dbReference type="ARBA" id="ARBA00023157"/>
    </source>
</evidence>
<dbReference type="SUPFAM" id="SSF50494">
    <property type="entry name" value="Trypsin-like serine proteases"/>
    <property type="match status" value="1"/>
</dbReference>
<dbReference type="InterPro" id="IPR009003">
    <property type="entry name" value="Peptidase_S1_PA"/>
</dbReference>
<dbReference type="SUPFAM" id="SSF56487">
    <property type="entry name" value="SRCR-like"/>
    <property type="match status" value="1"/>
</dbReference>
<dbReference type="SUPFAM" id="SSF63501">
    <property type="entry name" value="Frizzled cysteine-rich domain"/>
    <property type="match status" value="2"/>
</dbReference>
<dbReference type="PROSITE" id="PS50060">
    <property type="entry name" value="MAM_2"/>
    <property type="match status" value="1"/>
</dbReference>
<feature type="compositionally biased region" description="Polar residues" evidence="16">
    <location>
        <begin position="91"/>
        <end position="117"/>
    </location>
</feature>
<feature type="disulfide bond" evidence="14">
    <location>
        <begin position="822"/>
        <end position="834"/>
    </location>
</feature>
<evidence type="ECO:0000256" key="15">
    <source>
        <dbReference type="RuleBase" id="RU363034"/>
    </source>
</evidence>
<feature type="domain" description="SEA" evidence="18">
    <location>
        <begin position="194"/>
        <end position="320"/>
    </location>
</feature>
<feature type="region of interest" description="Disordered" evidence="16">
    <location>
        <begin position="439"/>
        <end position="462"/>
    </location>
</feature>
<dbReference type="CDD" id="cd00112">
    <property type="entry name" value="LDLa"/>
    <property type="match status" value="6"/>
</dbReference>
<evidence type="ECO:0000256" key="7">
    <source>
        <dbReference type="ARBA" id="ARBA00022825"/>
    </source>
</evidence>
<reference evidence="22" key="2">
    <citation type="submission" date="2020-11" db="EMBL/GenBank/DDBJ databases">
        <authorList>
            <person name="McCartney M.A."/>
            <person name="Auch B."/>
            <person name="Kono T."/>
            <person name="Mallez S."/>
            <person name="Becker A."/>
            <person name="Gohl D.M."/>
            <person name="Silverstein K.A.T."/>
            <person name="Koren S."/>
            <person name="Bechman K.B."/>
            <person name="Herman A."/>
            <person name="Abrahante J.E."/>
            <person name="Garbe J."/>
        </authorList>
    </citation>
    <scope>NUCLEOTIDE SEQUENCE</scope>
    <source>
        <strain evidence="22">Duluth1</strain>
        <tissue evidence="22">Whole animal</tissue>
    </source>
</reference>
<keyword evidence="8" id="KW-0735">Signal-anchor</keyword>
<keyword evidence="4" id="KW-0732">Signal</keyword>
<dbReference type="InterPro" id="IPR013783">
    <property type="entry name" value="Ig-like_fold"/>
</dbReference>
<protein>
    <recommendedName>
        <fullName evidence="24">Atrial natriuretic peptide-converting enzyme</fullName>
    </recommendedName>
</protein>
<feature type="region of interest" description="Disordered" evidence="16">
    <location>
        <begin position="379"/>
        <end position="409"/>
    </location>
</feature>
<keyword evidence="11 14" id="KW-1015">Disulfide bond</keyword>
<dbReference type="Gene3D" id="4.10.400.10">
    <property type="entry name" value="Low-density Lipoprotein Receptor"/>
    <property type="match status" value="5"/>
</dbReference>
<keyword evidence="10 17" id="KW-0472">Membrane</keyword>
<dbReference type="EMBL" id="JAIWYP010000007">
    <property type="protein sequence ID" value="KAH3802356.1"/>
    <property type="molecule type" value="Genomic_DNA"/>
</dbReference>
<dbReference type="Proteomes" id="UP000828390">
    <property type="component" value="Unassembled WGS sequence"/>
</dbReference>
<evidence type="ECO:0000256" key="5">
    <source>
        <dbReference type="ARBA" id="ARBA00022737"/>
    </source>
</evidence>
<evidence type="ECO:0000256" key="3">
    <source>
        <dbReference type="ARBA" id="ARBA00022692"/>
    </source>
</evidence>
<evidence type="ECO:0000256" key="8">
    <source>
        <dbReference type="ARBA" id="ARBA00022968"/>
    </source>
</evidence>
<dbReference type="InterPro" id="IPR013320">
    <property type="entry name" value="ConA-like_dom_sf"/>
</dbReference>
<feature type="disulfide bond" evidence="13">
    <location>
        <begin position="751"/>
        <end position="775"/>
    </location>
</feature>
<keyword evidence="3 17" id="KW-0812">Transmembrane</keyword>